<name>A0A015ISY3_RHIIW</name>
<evidence type="ECO:0000313" key="1">
    <source>
        <dbReference type="EMBL" id="EXX60332.1"/>
    </source>
</evidence>
<dbReference type="EMBL" id="JEMT01025954">
    <property type="protein sequence ID" value="EXX60332.1"/>
    <property type="molecule type" value="Genomic_DNA"/>
</dbReference>
<dbReference type="Gene3D" id="3.80.10.10">
    <property type="entry name" value="Ribonuclease Inhibitor"/>
    <property type="match status" value="1"/>
</dbReference>
<dbReference type="OrthoDB" id="2331817at2759"/>
<reference evidence="1 2" key="1">
    <citation type="submission" date="2014-02" db="EMBL/GenBank/DDBJ databases">
        <title>Single nucleus genome sequencing reveals high similarity among nuclei of an endomycorrhizal fungus.</title>
        <authorList>
            <person name="Lin K."/>
            <person name="Geurts R."/>
            <person name="Zhang Z."/>
            <person name="Limpens E."/>
            <person name="Saunders D.G."/>
            <person name="Mu D."/>
            <person name="Pang E."/>
            <person name="Cao H."/>
            <person name="Cha H."/>
            <person name="Lin T."/>
            <person name="Zhou Q."/>
            <person name="Shang Y."/>
            <person name="Li Y."/>
            <person name="Ivanov S."/>
            <person name="Sharma T."/>
            <person name="Velzen R.V."/>
            <person name="Ruijter N.D."/>
            <person name="Aanen D.K."/>
            <person name="Win J."/>
            <person name="Kamoun S."/>
            <person name="Bisseling T."/>
            <person name="Huang S."/>
        </authorList>
    </citation>
    <scope>NUCLEOTIDE SEQUENCE [LARGE SCALE GENOMIC DNA]</scope>
    <source>
        <strain evidence="2">DAOM197198w</strain>
    </source>
</reference>
<sequence>MSQLIEDCLIIIFNELIEEPSSLYSCILVNRFWCRIAMPILWKDPFEFDIGDEDSLSHHRLYNLITSLLPTSSKKLLLDEDIVSPIQEFSNQSLFNYISFSSQVPPNFINNMINNLIKKEVGFDKYKEKNKKNLLEQEIYKLFINNCKDIKHFNWQTTQPLSQFQGASSCFSQLCSLIIDLQMINPKELFTMTQICQNIEELSISGCCNIIPEGLIWFIDTQKYLRSLSLYFKGVKIQCLQLSEVIERKAATLKKLSIGPNIILLSPKFLPSLIKLEYLELNEQTYKTESIEMCEWKKHLLISSFPNLQYLKTAILASCEYHALIEKSIGNILEINILHTFDQNREYTNKLIKAIAEKCPKIENLTINAELENLDGIKEILLNCTQLKMINLSTDNKEKNNCDKLLEILTNYSPKTLYEFSFNENWKFSIEGLEIFFKNWRNKKPLAFTMKFIGDIDKEYKRIVEKYYEEGIIKENLLDEDVPFVQQ</sequence>
<comment type="caution">
    <text evidence="1">The sequence shown here is derived from an EMBL/GenBank/DDBJ whole genome shotgun (WGS) entry which is preliminary data.</text>
</comment>
<proteinExistence type="predicted"/>
<dbReference type="HOGENOM" id="CLU_028913_8_1_1"/>
<keyword evidence="2" id="KW-1185">Reference proteome</keyword>
<dbReference type="Proteomes" id="UP000022910">
    <property type="component" value="Unassembled WGS sequence"/>
</dbReference>
<evidence type="ECO:0000313" key="2">
    <source>
        <dbReference type="Proteomes" id="UP000022910"/>
    </source>
</evidence>
<dbReference type="InterPro" id="IPR032675">
    <property type="entry name" value="LRR_dom_sf"/>
</dbReference>
<accession>A0A015ISY3</accession>
<dbReference type="SUPFAM" id="SSF52047">
    <property type="entry name" value="RNI-like"/>
    <property type="match status" value="1"/>
</dbReference>
<evidence type="ECO:0008006" key="3">
    <source>
        <dbReference type="Google" id="ProtNLM"/>
    </source>
</evidence>
<gene>
    <name evidence="1" type="ORF">RirG_180870</name>
</gene>
<protein>
    <recommendedName>
        <fullName evidence="3">F-box domain-containing protein</fullName>
    </recommendedName>
</protein>
<organism evidence="1 2">
    <name type="scientific">Rhizophagus irregularis (strain DAOM 197198w)</name>
    <name type="common">Glomus intraradices</name>
    <dbReference type="NCBI Taxonomy" id="1432141"/>
    <lineage>
        <taxon>Eukaryota</taxon>
        <taxon>Fungi</taxon>
        <taxon>Fungi incertae sedis</taxon>
        <taxon>Mucoromycota</taxon>
        <taxon>Glomeromycotina</taxon>
        <taxon>Glomeromycetes</taxon>
        <taxon>Glomerales</taxon>
        <taxon>Glomeraceae</taxon>
        <taxon>Rhizophagus</taxon>
    </lineage>
</organism>
<dbReference type="AlphaFoldDB" id="A0A015ISY3"/>